<dbReference type="GO" id="GO:0005654">
    <property type="term" value="C:nucleoplasm"/>
    <property type="evidence" value="ECO:0007669"/>
    <property type="project" value="TreeGrafter"/>
</dbReference>
<accession>A0A836F994</accession>
<dbReference type="InterPro" id="IPR025812">
    <property type="entry name" value="Trm10_C_MTase_dom"/>
</dbReference>
<dbReference type="Pfam" id="PF01920">
    <property type="entry name" value="Prefoldin_2"/>
    <property type="match status" value="1"/>
</dbReference>
<evidence type="ECO:0000256" key="10">
    <source>
        <dbReference type="ARBA" id="ARBA00023128"/>
    </source>
</evidence>
<feature type="non-terminal residue" evidence="16">
    <location>
        <position position="1"/>
    </location>
</feature>
<dbReference type="GO" id="GO:0016272">
    <property type="term" value="C:prefoldin complex"/>
    <property type="evidence" value="ECO:0007669"/>
    <property type="project" value="InterPro"/>
</dbReference>
<dbReference type="GO" id="GO:0051082">
    <property type="term" value="F:unfolded protein binding"/>
    <property type="evidence" value="ECO:0007669"/>
    <property type="project" value="InterPro"/>
</dbReference>
<dbReference type="InterPro" id="IPR002777">
    <property type="entry name" value="PFD_beta-like"/>
</dbReference>
<dbReference type="InterPro" id="IPR038459">
    <property type="entry name" value="MT_TRM10-typ_sf"/>
</dbReference>
<dbReference type="FunFam" id="1.10.287.370:FF:000005">
    <property type="entry name" value="Prefoldin subunit 4"/>
    <property type="match status" value="1"/>
</dbReference>
<dbReference type="CDD" id="cd23165">
    <property type="entry name" value="Prefoldin_4"/>
    <property type="match status" value="1"/>
</dbReference>
<evidence type="ECO:0000256" key="1">
    <source>
        <dbReference type="ARBA" id="ARBA00004173"/>
    </source>
</evidence>
<name>A0A836F994_9HYME</name>
<gene>
    <name evidence="16" type="primary">Trmt10c</name>
    <name evidence="16" type="ORF">G6Z78_0006391</name>
</gene>
<keyword evidence="9 14" id="KW-0175">Coiled coil</keyword>
<evidence type="ECO:0000256" key="11">
    <source>
        <dbReference type="ARBA" id="ARBA00023186"/>
    </source>
</evidence>
<dbReference type="PANTHER" id="PTHR13563">
    <property type="entry name" value="TRNA (GUANINE-9-) METHYLTRANSFERASE"/>
    <property type="match status" value="1"/>
</dbReference>
<dbReference type="PROSITE" id="PS51675">
    <property type="entry name" value="SAM_MT_TRM10"/>
    <property type="match status" value="1"/>
</dbReference>
<comment type="function">
    <text evidence="12">Binds specifically to cytosolic chaperonin (c-CPN) and transfers target proteins to it. Binds to nascent polypeptide chain and promotes folding in an environment in which there are many competing pathways for nonnative proteins.</text>
</comment>
<comment type="similarity">
    <text evidence="2">Belongs to the prefoldin subunit beta family.</text>
</comment>
<proteinExistence type="inferred from homology"/>
<evidence type="ECO:0000256" key="6">
    <source>
        <dbReference type="ARBA" id="ARBA00022691"/>
    </source>
</evidence>
<feature type="coiled-coil region" evidence="14">
    <location>
        <begin position="433"/>
        <end position="531"/>
    </location>
</feature>
<dbReference type="GO" id="GO:0032259">
    <property type="term" value="P:methylation"/>
    <property type="evidence" value="ECO:0007669"/>
    <property type="project" value="UniProtKB-KW"/>
</dbReference>
<keyword evidence="8" id="KW-0809">Transit peptide</keyword>
<reference evidence="16" key="1">
    <citation type="submission" date="2020-02" db="EMBL/GenBank/DDBJ databases">
        <title>Relaxed selection underlies rapid genomic changes in the transitions from sociality to social parasitism in ants.</title>
        <authorList>
            <person name="Bi X."/>
        </authorList>
    </citation>
    <scope>NUCLEOTIDE SEQUENCE</scope>
    <source>
        <strain evidence="16">BGI-DK2014c</strain>
        <tissue evidence="16">Whole body</tissue>
    </source>
</reference>
<feature type="non-terminal residue" evidence="16">
    <location>
        <position position="548"/>
    </location>
</feature>
<feature type="coiled-coil region" evidence="14">
    <location>
        <begin position="138"/>
        <end position="167"/>
    </location>
</feature>
<dbReference type="AlphaFoldDB" id="A0A836F994"/>
<dbReference type="GO" id="GO:0008168">
    <property type="term" value="F:methyltransferase activity"/>
    <property type="evidence" value="ECO:0007669"/>
    <property type="project" value="UniProtKB-KW"/>
</dbReference>
<keyword evidence="10" id="KW-0496">Mitochondrion</keyword>
<dbReference type="Proteomes" id="UP000668214">
    <property type="component" value="Unassembled WGS sequence"/>
</dbReference>
<evidence type="ECO:0000256" key="7">
    <source>
        <dbReference type="ARBA" id="ARBA00022694"/>
    </source>
</evidence>
<keyword evidence="11" id="KW-0143">Chaperone</keyword>
<keyword evidence="5" id="KW-0808">Transferase</keyword>
<dbReference type="GO" id="GO:0005739">
    <property type="term" value="C:mitochondrion"/>
    <property type="evidence" value="ECO:0007669"/>
    <property type="project" value="UniProtKB-SubCell"/>
</dbReference>
<dbReference type="SUPFAM" id="SSF46579">
    <property type="entry name" value="Prefoldin"/>
    <property type="match status" value="1"/>
</dbReference>
<keyword evidence="6" id="KW-0949">S-adenosyl-L-methionine</keyword>
<comment type="subunit">
    <text evidence="3">Heterohexamer of two PFD-alpha type and four PFD-beta type subunits.</text>
</comment>
<dbReference type="Gene3D" id="1.10.287.370">
    <property type="match status" value="1"/>
</dbReference>
<dbReference type="InterPro" id="IPR028564">
    <property type="entry name" value="MT_TRM10-typ"/>
</dbReference>
<keyword evidence="4" id="KW-0489">Methyltransferase</keyword>
<dbReference type="EMBL" id="JAANIA010002380">
    <property type="protein sequence ID" value="KAG5315256.1"/>
    <property type="molecule type" value="Genomic_DNA"/>
</dbReference>
<evidence type="ECO:0000256" key="4">
    <source>
        <dbReference type="ARBA" id="ARBA00022603"/>
    </source>
</evidence>
<keyword evidence="7" id="KW-0819">tRNA processing</keyword>
<dbReference type="PANTHER" id="PTHR13563:SF5">
    <property type="entry name" value="TRNA METHYLTRANSFERASE 10 HOMOLOG C"/>
    <property type="match status" value="1"/>
</dbReference>
<evidence type="ECO:0000256" key="13">
    <source>
        <dbReference type="ARBA" id="ARBA00029803"/>
    </source>
</evidence>
<dbReference type="GO" id="GO:0000049">
    <property type="term" value="F:tRNA binding"/>
    <property type="evidence" value="ECO:0007669"/>
    <property type="project" value="TreeGrafter"/>
</dbReference>
<dbReference type="CDD" id="cd18102">
    <property type="entry name" value="Trm10_MRRP1"/>
    <property type="match status" value="1"/>
</dbReference>
<feature type="domain" description="SAM-dependent MTase TRM10-type" evidence="15">
    <location>
        <begin position="193"/>
        <end position="387"/>
    </location>
</feature>
<evidence type="ECO:0000256" key="2">
    <source>
        <dbReference type="ARBA" id="ARBA00008045"/>
    </source>
</evidence>
<dbReference type="GO" id="GO:0097745">
    <property type="term" value="P:mitochondrial tRNA 5'-end processing"/>
    <property type="evidence" value="ECO:0007669"/>
    <property type="project" value="TreeGrafter"/>
</dbReference>
<evidence type="ECO:0000313" key="17">
    <source>
        <dbReference type="Proteomes" id="UP000668214"/>
    </source>
</evidence>
<comment type="caution">
    <text evidence="16">The sequence shown here is derived from an EMBL/GenBank/DDBJ whole genome shotgun (WGS) entry which is preliminary data.</text>
</comment>
<keyword evidence="17" id="KW-1185">Reference proteome</keyword>
<evidence type="ECO:0000256" key="5">
    <source>
        <dbReference type="ARBA" id="ARBA00022679"/>
    </source>
</evidence>
<comment type="subcellular location">
    <subcellularLocation>
        <location evidence="1">Mitochondrion</location>
    </subcellularLocation>
</comment>
<evidence type="ECO:0000256" key="9">
    <source>
        <dbReference type="ARBA" id="ARBA00023054"/>
    </source>
</evidence>
<evidence type="ECO:0000256" key="8">
    <source>
        <dbReference type="ARBA" id="ARBA00022946"/>
    </source>
</evidence>
<dbReference type="GO" id="GO:0070131">
    <property type="term" value="P:positive regulation of mitochondrial translation"/>
    <property type="evidence" value="ECO:0007669"/>
    <property type="project" value="TreeGrafter"/>
</dbReference>
<dbReference type="InterPro" id="IPR009053">
    <property type="entry name" value="Prefoldin"/>
</dbReference>
<sequence>MFNMKKCLIASVRIHKRLLTRLTLVDILSPGLYFSNVTARCSNNAVYKRFYCHDTIDEKNVTSAELKYHRQKLDKQKLEKCLADLENHKRFQILELEVDVLRHNAERVPQNIEPGEWLWLLNTNVKTKRRKYLEFLWRNEKKLEHEKEKKELKKAEWLTKKQELTEDTGELKYGLLNNSLFLRIYDTTMNHYYNGRLIYNMMFEPKLVFDCGYEDYMTKREIHNCSKQLSFSFAHNRIHVNPLTLYFCNFNKNGLIKQHLHQNIPTLMQDDFPLIITSQSYLDIFPKNQLVYLTPHCRTNLTKYDPNMVYIIGALVDKGNSKPLSLAKAKKEGIQMAKFPIDQYLTWGASSSKSLTLDQSIKIMLDLRHTGDWKEALKNVPVRKLKEAREYTIQNKLQKSIFSKQKQIPDSNIQNFTFQSINFDSDVHITYEEQQKINKFARQNAKLEDYKEELRVKQNELKNLEDACDELALMDDDAKIPYFIGEVFIYHFLEKTQSSLEEAKSKKKEEIAKLEGKCADLKIIMSQLKTQLYAKFGTRINLESEESD</sequence>
<evidence type="ECO:0000259" key="15">
    <source>
        <dbReference type="PROSITE" id="PS51675"/>
    </source>
</evidence>
<evidence type="ECO:0000256" key="14">
    <source>
        <dbReference type="SAM" id="Coils"/>
    </source>
</evidence>
<organism evidence="16 17">
    <name type="scientific">Pseudoatta argentina</name>
    <dbReference type="NCBI Taxonomy" id="621737"/>
    <lineage>
        <taxon>Eukaryota</taxon>
        <taxon>Metazoa</taxon>
        <taxon>Ecdysozoa</taxon>
        <taxon>Arthropoda</taxon>
        <taxon>Hexapoda</taxon>
        <taxon>Insecta</taxon>
        <taxon>Pterygota</taxon>
        <taxon>Neoptera</taxon>
        <taxon>Endopterygota</taxon>
        <taxon>Hymenoptera</taxon>
        <taxon>Apocrita</taxon>
        <taxon>Aculeata</taxon>
        <taxon>Formicoidea</taxon>
        <taxon>Formicidae</taxon>
        <taxon>Myrmicinae</taxon>
        <taxon>Pseudoatta</taxon>
    </lineage>
</organism>
<dbReference type="GO" id="GO:0006457">
    <property type="term" value="P:protein folding"/>
    <property type="evidence" value="ECO:0007669"/>
    <property type="project" value="InterPro"/>
</dbReference>
<dbReference type="Gene3D" id="3.40.1280.30">
    <property type="match status" value="1"/>
</dbReference>
<dbReference type="InterPro" id="IPR007356">
    <property type="entry name" value="tRNA_m1G_MeTrfase_euk"/>
</dbReference>
<evidence type="ECO:0000256" key="3">
    <source>
        <dbReference type="ARBA" id="ARBA00011695"/>
    </source>
</evidence>
<evidence type="ECO:0000256" key="12">
    <source>
        <dbReference type="ARBA" id="ARBA00024667"/>
    </source>
</evidence>
<protein>
    <recommendedName>
        <fullName evidence="13">RNA (guanine-9-)-methyltransferase domain-containing protein 1</fullName>
    </recommendedName>
</protein>
<evidence type="ECO:0000313" key="16">
    <source>
        <dbReference type="EMBL" id="KAG5315256.1"/>
    </source>
</evidence>